<evidence type="ECO:0000313" key="5">
    <source>
        <dbReference type="EMBL" id="OGZ76835.1"/>
    </source>
</evidence>
<comment type="caution">
    <text evidence="2">Lacks conserved residue(s) required for the propagation of feature annotation.</text>
</comment>
<proteinExistence type="inferred from homology"/>
<comment type="subunit">
    <text evidence="2">Homotetramer.</text>
</comment>
<gene>
    <name evidence="5" type="ORF">A3G45_02470</name>
</gene>
<name>A0A1G2IPZ9_9BACT</name>
<dbReference type="AlphaFoldDB" id="A0A1G2IPZ9"/>
<comment type="caution">
    <text evidence="5">The sequence shown here is derived from an EMBL/GenBank/DDBJ whole genome shotgun (WGS) entry which is preliminary data.</text>
</comment>
<evidence type="ECO:0000256" key="2">
    <source>
        <dbReference type="HAMAP-Rule" id="MF_00984"/>
    </source>
</evidence>
<dbReference type="PIRSF" id="PIRSF002070">
    <property type="entry name" value="SSB"/>
    <property type="match status" value="1"/>
</dbReference>
<dbReference type="InterPro" id="IPR000424">
    <property type="entry name" value="Primosome_PriB/ssb"/>
</dbReference>
<dbReference type="SUPFAM" id="SSF50249">
    <property type="entry name" value="Nucleic acid-binding proteins"/>
    <property type="match status" value="1"/>
</dbReference>
<sequence length="181" mass="19487">MNLNKAFVLGNVTRDPEVRALPSGSQVTSFGIATNRYYTDSAGQKKEEAEFHNIVCFGKLADISSRYLNKGSMVLIEGRIKTRNWVNTAGVKQYRTEIIAESLQLGPKNSGGAGAGGSGYKSSNYGKPLSNPAENANPQAGGKEDIPIIEENYTPPPSAEEPKNSFQGDASDEIDVKDIPF</sequence>
<dbReference type="Proteomes" id="UP000178632">
    <property type="component" value="Unassembled WGS sequence"/>
</dbReference>
<dbReference type="PANTHER" id="PTHR10302:SF27">
    <property type="entry name" value="SINGLE-STRANDED DNA-BINDING PROTEIN"/>
    <property type="match status" value="1"/>
</dbReference>
<feature type="compositionally biased region" description="Gly residues" evidence="4">
    <location>
        <begin position="109"/>
        <end position="119"/>
    </location>
</feature>
<evidence type="ECO:0000313" key="6">
    <source>
        <dbReference type="Proteomes" id="UP000178632"/>
    </source>
</evidence>
<dbReference type="GO" id="GO:0003697">
    <property type="term" value="F:single-stranded DNA binding"/>
    <property type="evidence" value="ECO:0007669"/>
    <property type="project" value="UniProtKB-UniRule"/>
</dbReference>
<dbReference type="CDD" id="cd04496">
    <property type="entry name" value="SSB_OBF"/>
    <property type="match status" value="1"/>
</dbReference>
<dbReference type="GO" id="GO:0009295">
    <property type="term" value="C:nucleoid"/>
    <property type="evidence" value="ECO:0007669"/>
    <property type="project" value="TreeGrafter"/>
</dbReference>
<dbReference type="HAMAP" id="MF_00984">
    <property type="entry name" value="SSB"/>
    <property type="match status" value="1"/>
</dbReference>
<dbReference type="Gene3D" id="2.40.50.140">
    <property type="entry name" value="Nucleic acid-binding proteins"/>
    <property type="match status" value="1"/>
</dbReference>
<keyword evidence="1 2" id="KW-0238">DNA-binding</keyword>
<dbReference type="PANTHER" id="PTHR10302">
    <property type="entry name" value="SINGLE-STRANDED DNA-BINDING PROTEIN"/>
    <property type="match status" value="1"/>
</dbReference>
<dbReference type="GO" id="GO:0006260">
    <property type="term" value="P:DNA replication"/>
    <property type="evidence" value="ECO:0007669"/>
    <property type="project" value="InterPro"/>
</dbReference>
<dbReference type="Pfam" id="PF00436">
    <property type="entry name" value="SSB"/>
    <property type="match status" value="1"/>
</dbReference>
<feature type="region of interest" description="Disordered" evidence="4">
    <location>
        <begin position="105"/>
        <end position="181"/>
    </location>
</feature>
<evidence type="ECO:0000256" key="4">
    <source>
        <dbReference type="SAM" id="MobiDB-lite"/>
    </source>
</evidence>
<dbReference type="EMBL" id="MHPE01000024">
    <property type="protein sequence ID" value="OGZ76835.1"/>
    <property type="molecule type" value="Genomic_DNA"/>
</dbReference>
<organism evidence="5 6">
    <name type="scientific">Candidatus Staskawiczbacteria bacterium RIFCSPLOWO2_12_FULL_37_15</name>
    <dbReference type="NCBI Taxonomy" id="1802218"/>
    <lineage>
        <taxon>Bacteria</taxon>
        <taxon>Candidatus Staskawicziibacteriota</taxon>
    </lineage>
</organism>
<dbReference type="PROSITE" id="PS50935">
    <property type="entry name" value="SSB"/>
    <property type="match status" value="1"/>
</dbReference>
<dbReference type="InterPro" id="IPR011344">
    <property type="entry name" value="ssDNA-bd"/>
</dbReference>
<reference evidence="5 6" key="1">
    <citation type="journal article" date="2016" name="Nat. Commun.">
        <title>Thousands of microbial genomes shed light on interconnected biogeochemical processes in an aquifer system.</title>
        <authorList>
            <person name="Anantharaman K."/>
            <person name="Brown C.T."/>
            <person name="Hug L.A."/>
            <person name="Sharon I."/>
            <person name="Castelle C.J."/>
            <person name="Probst A.J."/>
            <person name="Thomas B.C."/>
            <person name="Singh A."/>
            <person name="Wilkins M.J."/>
            <person name="Karaoz U."/>
            <person name="Brodie E.L."/>
            <person name="Williams K.H."/>
            <person name="Hubbard S.S."/>
            <person name="Banfield J.F."/>
        </authorList>
    </citation>
    <scope>NUCLEOTIDE SEQUENCE [LARGE SCALE GENOMIC DNA]</scope>
</reference>
<evidence type="ECO:0000256" key="3">
    <source>
        <dbReference type="PIRNR" id="PIRNR002070"/>
    </source>
</evidence>
<accession>A0A1G2IPZ9</accession>
<dbReference type="InterPro" id="IPR012340">
    <property type="entry name" value="NA-bd_OB-fold"/>
</dbReference>
<protein>
    <recommendedName>
        <fullName evidence="2 3">Single-stranded DNA-binding protein</fullName>
        <shortName evidence="2">SSB</shortName>
    </recommendedName>
</protein>
<evidence type="ECO:0000256" key="1">
    <source>
        <dbReference type="ARBA" id="ARBA00023125"/>
    </source>
</evidence>
<dbReference type="NCBIfam" id="TIGR00621">
    <property type="entry name" value="ssb"/>
    <property type="match status" value="1"/>
</dbReference>